<evidence type="ECO:0000256" key="2">
    <source>
        <dbReference type="ARBA" id="ARBA00023150"/>
    </source>
</evidence>
<name>A0A8B9AET4_PHODC</name>
<accession>A0A8B9AET4</accession>
<dbReference type="InterPro" id="IPR051920">
    <property type="entry name" value="MPT_Adenylyltrnsfr/MoaC-Rel"/>
</dbReference>
<dbReference type="PANTHER" id="PTHR43764">
    <property type="entry name" value="MOLYBDENUM COFACTOR BIOSYNTHESIS"/>
    <property type="match status" value="1"/>
</dbReference>
<dbReference type="InterPro" id="IPR036425">
    <property type="entry name" value="MoaB/Mog-like_dom_sf"/>
</dbReference>
<keyword evidence="4" id="KW-1185">Reference proteome</keyword>
<dbReference type="AlphaFoldDB" id="A0A8B9AET4"/>
<dbReference type="UniPathway" id="UPA00344"/>
<dbReference type="RefSeq" id="XP_038984282.1">
    <property type="nucleotide sequence ID" value="XM_039128354.1"/>
</dbReference>
<dbReference type="Pfam" id="PF00994">
    <property type="entry name" value="MoCF_biosynth"/>
    <property type="match status" value="1"/>
</dbReference>
<dbReference type="SUPFAM" id="SSF53218">
    <property type="entry name" value="Molybdenum cofactor biosynthesis proteins"/>
    <property type="match status" value="1"/>
</dbReference>
<reference evidence="4" key="1">
    <citation type="journal article" date="2019" name="Nat. Commun.">
        <title>Genome-wide association mapping of date palm fruit traits.</title>
        <authorList>
            <person name="Hazzouri K.M."/>
            <person name="Gros-Balthazard M."/>
            <person name="Flowers J.M."/>
            <person name="Copetti D."/>
            <person name="Lemansour A."/>
            <person name="Lebrun M."/>
            <person name="Masmoudi K."/>
            <person name="Ferrand S."/>
            <person name="Dhar M.I."/>
            <person name="Fresquez Z.A."/>
            <person name="Rosas U."/>
            <person name="Zhang J."/>
            <person name="Talag J."/>
            <person name="Lee S."/>
            <person name="Kudrna D."/>
            <person name="Powell R.F."/>
            <person name="Leitch I.J."/>
            <person name="Krueger R.R."/>
            <person name="Wing R.A."/>
            <person name="Amiri K.M.A."/>
            <person name="Purugganan M.D."/>
        </authorList>
    </citation>
    <scope>NUCLEOTIDE SEQUENCE [LARGE SCALE GENOMIC DNA]</scope>
    <source>
        <strain evidence="4">cv. Khalas</strain>
    </source>
</reference>
<evidence type="ECO:0000313" key="5">
    <source>
        <dbReference type="RefSeq" id="XP_038984282.1"/>
    </source>
</evidence>
<dbReference type="GeneID" id="103715188"/>
<feature type="domain" description="MoaB/Mog" evidence="3">
    <location>
        <begin position="3"/>
        <end position="87"/>
    </location>
</feature>
<organism evidence="4 5">
    <name type="scientific">Phoenix dactylifera</name>
    <name type="common">Date palm</name>
    <dbReference type="NCBI Taxonomy" id="42345"/>
    <lineage>
        <taxon>Eukaryota</taxon>
        <taxon>Viridiplantae</taxon>
        <taxon>Streptophyta</taxon>
        <taxon>Embryophyta</taxon>
        <taxon>Tracheophyta</taxon>
        <taxon>Spermatophyta</taxon>
        <taxon>Magnoliopsida</taxon>
        <taxon>Liliopsida</taxon>
        <taxon>Arecaceae</taxon>
        <taxon>Coryphoideae</taxon>
        <taxon>Phoeniceae</taxon>
        <taxon>Phoenix</taxon>
    </lineage>
</organism>
<evidence type="ECO:0000313" key="4">
    <source>
        <dbReference type="Proteomes" id="UP000228380"/>
    </source>
</evidence>
<comment type="pathway">
    <text evidence="1">Cofactor biosynthesis; molybdopterin biosynthesis.</text>
</comment>
<gene>
    <name evidence="5" type="primary">LOC103715188</name>
</gene>
<sequence>MVATAVVPDEVDKIRDVLQKWSDLDKVDIILTLGGTVFSRRDVMAEATKAPIETGTFGLVLVMLQESLKVTPSAMLSRAATGIRGSTFVMTFI</sequence>
<dbReference type="InterPro" id="IPR001453">
    <property type="entry name" value="MoaB/Mog_dom"/>
</dbReference>
<dbReference type="Proteomes" id="UP000228380">
    <property type="component" value="Chromosome 7"/>
</dbReference>
<proteinExistence type="predicted"/>
<keyword evidence="2" id="KW-0501">Molybdenum cofactor biosynthesis</keyword>
<dbReference type="PANTHER" id="PTHR43764:SF1">
    <property type="entry name" value="MOLYBDOPTERIN MOLYBDOTRANSFERASE"/>
    <property type="match status" value="1"/>
</dbReference>
<evidence type="ECO:0000256" key="1">
    <source>
        <dbReference type="ARBA" id="ARBA00005046"/>
    </source>
</evidence>
<protein>
    <submittedName>
        <fullName evidence="5">Molybdopterin biosynthesis protein CNX1-like isoform X2</fullName>
    </submittedName>
</protein>
<dbReference type="Gene3D" id="3.40.980.10">
    <property type="entry name" value="MoaB/Mog-like domain"/>
    <property type="match status" value="1"/>
</dbReference>
<evidence type="ECO:0000259" key="3">
    <source>
        <dbReference type="Pfam" id="PF00994"/>
    </source>
</evidence>
<dbReference type="GO" id="GO:0006777">
    <property type="term" value="P:Mo-molybdopterin cofactor biosynthetic process"/>
    <property type="evidence" value="ECO:0007669"/>
    <property type="project" value="UniProtKB-KW"/>
</dbReference>
<reference evidence="5" key="2">
    <citation type="submission" date="2025-08" db="UniProtKB">
        <authorList>
            <consortium name="RefSeq"/>
        </authorList>
    </citation>
    <scope>IDENTIFICATION</scope>
    <source>
        <tissue evidence="5">Young leaves</tissue>
    </source>
</reference>